<name>A0A4Q7MY27_9BURK</name>
<dbReference type="InterPro" id="IPR024487">
    <property type="entry name" value="CBP_BcsR"/>
</dbReference>
<reference evidence="2 3" key="1">
    <citation type="submission" date="2019-02" db="EMBL/GenBank/DDBJ databases">
        <title>Genomic Encyclopedia of Type Strains, Phase IV (KMG-IV): sequencing the most valuable type-strain genomes for metagenomic binning, comparative biology and taxonomic classification.</title>
        <authorList>
            <person name="Goeker M."/>
        </authorList>
    </citation>
    <scope>NUCLEOTIDE SEQUENCE [LARGE SCALE GENOMIC DNA]</scope>
    <source>
        <strain evidence="2 3">DSM 16618</strain>
    </source>
</reference>
<dbReference type="NCBIfam" id="NF040718">
    <property type="entry name" value="BcsP_of_Ic"/>
    <property type="match status" value="1"/>
</dbReference>
<feature type="region of interest" description="Disordered" evidence="1">
    <location>
        <begin position="92"/>
        <end position="116"/>
    </location>
</feature>
<evidence type="ECO:0000256" key="1">
    <source>
        <dbReference type="SAM" id="MobiDB-lite"/>
    </source>
</evidence>
<comment type="caution">
    <text evidence="2">The sequence shown here is derived from an EMBL/GenBank/DDBJ whole genome shotgun (WGS) entry which is preliminary data.</text>
</comment>
<feature type="region of interest" description="Disordered" evidence="1">
    <location>
        <begin position="48"/>
        <end position="72"/>
    </location>
</feature>
<dbReference type="Proteomes" id="UP000292039">
    <property type="component" value="Unassembled WGS sequence"/>
</dbReference>
<protein>
    <submittedName>
        <fullName evidence="2">Cellulose biosynthesis protein BcsR</fullName>
    </submittedName>
</protein>
<sequence length="264" mass="27844">MKDTNDVSKLFEEIGGSAKAYREINRAERAGEALARWPLLSSLQEDIAKSGSPEDASLLSIPLGRRQEPQLPRVVREDGAAARLAEAPLAEMTSPVAARPSPLGAWAAPETEPQPGLRQAVWAAEPELRQQPASVLAAASEPVAQEVEPDARAAGFSLAAKLALRQEEAVTAPVKAGAPARPQGNGLQDVFSRILGDVDNGMGAATRSEPALPAAFLNAAGPVSQGDGLRNVFQREPQASRNDSDDAQPQGQASFLLAQRLNRL</sequence>
<evidence type="ECO:0000313" key="2">
    <source>
        <dbReference type="EMBL" id="RZS73050.1"/>
    </source>
</evidence>
<accession>A0A4Q7MY27</accession>
<evidence type="ECO:0000313" key="3">
    <source>
        <dbReference type="Proteomes" id="UP000292039"/>
    </source>
</evidence>
<feature type="compositionally biased region" description="Polar residues" evidence="1">
    <location>
        <begin position="237"/>
        <end position="253"/>
    </location>
</feature>
<gene>
    <name evidence="2" type="ORF">EV679_0234</name>
</gene>
<dbReference type="RefSeq" id="WP_130486346.1">
    <property type="nucleotide sequence ID" value="NZ_CBCSEB010000003.1"/>
</dbReference>
<dbReference type="AlphaFoldDB" id="A0A4Q7MY27"/>
<feature type="region of interest" description="Disordered" evidence="1">
    <location>
        <begin position="218"/>
        <end position="264"/>
    </location>
</feature>
<proteinExistence type="predicted"/>
<dbReference type="Pfam" id="PF10945">
    <property type="entry name" value="CBP_BcsR"/>
    <property type="match status" value="1"/>
</dbReference>
<dbReference type="EMBL" id="SGWZ01000001">
    <property type="protein sequence ID" value="RZS73050.1"/>
    <property type="molecule type" value="Genomic_DNA"/>
</dbReference>
<organism evidence="2 3">
    <name type="scientific">Kerstersia gyiorum</name>
    <dbReference type="NCBI Taxonomy" id="206506"/>
    <lineage>
        <taxon>Bacteria</taxon>
        <taxon>Pseudomonadati</taxon>
        <taxon>Pseudomonadota</taxon>
        <taxon>Betaproteobacteria</taxon>
        <taxon>Burkholderiales</taxon>
        <taxon>Alcaligenaceae</taxon>
        <taxon>Kerstersia</taxon>
    </lineage>
</organism>